<name>G0QK63_ICHMU</name>
<accession>G0QK63</accession>
<dbReference type="EMBL" id="GL983131">
    <property type="protein sequence ID" value="EGR34394.1"/>
    <property type="molecule type" value="Genomic_DNA"/>
</dbReference>
<dbReference type="GeneID" id="14910584"/>
<dbReference type="RefSeq" id="XP_004039698.1">
    <property type="nucleotide sequence ID" value="XM_004039650.1"/>
</dbReference>
<dbReference type="eggNOG" id="ENOG502RVKQ">
    <property type="taxonomic scope" value="Eukaryota"/>
</dbReference>
<dbReference type="OrthoDB" id="6622877at2759"/>
<protein>
    <submittedName>
        <fullName evidence="2">Uncharacterized protein</fullName>
    </submittedName>
</protein>
<dbReference type="InParanoid" id="G0QK63"/>
<proteinExistence type="predicted"/>
<keyword evidence="1" id="KW-0175">Coiled coil</keyword>
<sequence>MHIGQPFVLNEQDILNIPNGSIQSITKEIAFIEPLLNAYDDKIEQLEHLLEITSEDYRDMQKKADFLIQDNNTLREELEKKCQFIISLYKNGNPINNIQNSYQKLEKDDLNEKIKILTQENTEFLQKFTEICVLKIKLKKLKKIKQKRLNISKCQFNLTLKVKNVQLQHKNIKNKLIIQKIFNQNTMIQ</sequence>
<reference evidence="2 3" key="1">
    <citation type="submission" date="2011-07" db="EMBL/GenBank/DDBJ databases">
        <authorList>
            <person name="Coyne R."/>
            <person name="Brami D."/>
            <person name="Johnson J."/>
            <person name="Hostetler J."/>
            <person name="Hannick L."/>
            <person name="Clark T."/>
            <person name="Cassidy-Hanley D."/>
            <person name="Inman J."/>
        </authorList>
    </citation>
    <scope>NUCLEOTIDE SEQUENCE [LARGE SCALE GENOMIC DNA]</scope>
    <source>
        <strain evidence="2 3">G5</strain>
    </source>
</reference>
<evidence type="ECO:0000256" key="1">
    <source>
        <dbReference type="SAM" id="Coils"/>
    </source>
</evidence>
<keyword evidence="3" id="KW-1185">Reference proteome</keyword>
<dbReference type="AlphaFoldDB" id="G0QK63"/>
<organism evidence="2 3">
    <name type="scientific">Ichthyophthirius multifiliis</name>
    <name type="common">White spot disease agent</name>
    <name type="synonym">Ich</name>
    <dbReference type="NCBI Taxonomy" id="5932"/>
    <lineage>
        <taxon>Eukaryota</taxon>
        <taxon>Sar</taxon>
        <taxon>Alveolata</taxon>
        <taxon>Ciliophora</taxon>
        <taxon>Intramacronucleata</taxon>
        <taxon>Oligohymenophorea</taxon>
        <taxon>Hymenostomatida</taxon>
        <taxon>Ophryoglenina</taxon>
        <taxon>Ichthyophthirius</taxon>
    </lineage>
</organism>
<dbReference type="Proteomes" id="UP000008983">
    <property type="component" value="Unassembled WGS sequence"/>
</dbReference>
<evidence type="ECO:0000313" key="2">
    <source>
        <dbReference type="EMBL" id="EGR34394.1"/>
    </source>
</evidence>
<gene>
    <name evidence="2" type="ORF">IMG5_013450</name>
</gene>
<evidence type="ECO:0000313" key="3">
    <source>
        <dbReference type="Proteomes" id="UP000008983"/>
    </source>
</evidence>
<feature type="coiled-coil region" evidence="1">
    <location>
        <begin position="36"/>
        <end position="77"/>
    </location>
</feature>